<dbReference type="OrthoDB" id="7837554at2"/>
<dbReference type="Proteomes" id="UP000193900">
    <property type="component" value="Unassembled WGS sequence"/>
</dbReference>
<dbReference type="EMBL" id="FWFZ01000065">
    <property type="protein sequence ID" value="SLN77846.1"/>
    <property type="molecule type" value="Genomic_DNA"/>
</dbReference>
<feature type="compositionally biased region" description="Low complexity" evidence="1">
    <location>
        <begin position="180"/>
        <end position="253"/>
    </location>
</feature>
<dbReference type="AlphaFoldDB" id="A0A1Y5U3I8"/>
<keyword evidence="3" id="KW-1185">Reference proteome</keyword>
<proteinExistence type="predicted"/>
<organism evidence="2 3">
    <name type="scientific">Roseisalinus antarcticus</name>
    <dbReference type="NCBI Taxonomy" id="254357"/>
    <lineage>
        <taxon>Bacteria</taxon>
        <taxon>Pseudomonadati</taxon>
        <taxon>Pseudomonadota</taxon>
        <taxon>Alphaproteobacteria</taxon>
        <taxon>Rhodobacterales</taxon>
        <taxon>Roseobacteraceae</taxon>
        <taxon>Roseisalinus</taxon>
    </lineage>
</organism>
<evidence type="ECO:0000256" key="1">
    <source>
        <dbReference type="SAM" id="MobiDB-lite"/>
    </source>
</evidence>
<gene>
    <name evidence="2" type="ORF">ROA7023_04535</name>
</gene>
<evidence type="ECO:0000313" key="3">
    <source>
        <dbReference type="Proteomes" id="UP000193900"/>
    </source>
</evidence>
<accession>A0A1Y5U3I8</accession>
<name>A0A1Y5U3I8_9RHOB</name>
<feature type="region of interest" description="Disordered" evidence="1">
    <location>
        <begin position="173"/>
        <end position="253"/>
    </location>
</feature>
<dbReference type="RefSeq" id="WP_085881203.1">
    <property type="nucleotide sequence ID" value="NZ_FWFZ01000065.1"/>
</dbReference>
<evidence type="ECO:0000313" key="2">
    <source>
        <dbReference type="EMBL" id="SLN77846.1"/>
    </source>
</evidence>
<reference evidence="2 3" key="1">
    <citation type="submission" date="2017-03" db="EMBL/GenBank/DDBJ databases">
        <authorList>
            <person name="Afonso C.L."/>
            <person name="Miller P.J."/>
            <person name="Scott M.A."/>
            <person name="Spackman E."/>
            <person name="Goraichik I."/>
            <person name="Dimitrov K.M."/>
            <person name="Suarez D.L."/>
            <person name="Swayne D.E."/>
        </authorList>
    </citation>
    <scope>NUCLEOTIDE SEQUENCE [LARGE SCALE GENOMIC DNA]</scope>
    <source>
        <strain evidence="2 3">CECT 7023</strain>
    </source>
</reference>
<protein>
    <submittedName>
        <fullName evidence="2">Uncharacterized protein</fullName>
    </submittedName>
</protein>
<sequence>MTFDMNDVAPQQSGDLIPDGTFAKVTMSIRKGGTDGMSEVDRGLLKPSNQPGSDVLMVDAEFTVAEGRFARRKFWQNFTVQGGKLDEQGQSIGWKISKSQFRAMIDSALGLNPEDMSEGAKAKRMLRGLADLDGITFVAKIQIEANRNPAYKDANKLDHVVLPTAPEWQKVMSGEAVPTQPSQKPRPAAAPAQPAAPAWGQSQPAAAPTAPAWTTPASTQQPATQPTQAPQPESGPQPSHGSQPSQGPAWLNP</sequence>